<name>A0A8C8E244_9TELE</name>
<dbReference type="GeneTree" id="ENSGT01150000286925"/>
<keyword evidence="3" id="KW-1185">Reference proteome</keyword>
<reference evidence="2" key="1">
    <citation type="submission" date="2025-08" db="UniProtKB">
        <authorList>
            <consortium name="Ensembl"/>
        </authorList>
    </citation>
    <scope>IDENTIFICATION</scope>
</reference>
<dbReference type="Pfam" id="PF00078">
    <property type="entry name" value="RVT_1"/>
    <property type="match status" value="1"/>
</dbReference>
<dbReference type="SUPFAM" id="SSF56219">
    <property type="entry name" value="DNase I-like"/>
    <property type="match status" value="1"/>
</dbReference>
<accession>A0A8C8E244</accession>
<dbReference type="InterPro" id="IPR005135">
    <property type="entry name" value="Endo/exonuclease/phosphatase"/>
</dbReference>
<dbReference type="Ensembl" id="ENSOSIT00000049867.1">
    <property type="protein sequence ID" value="ENSOSIP00000047455.1"/>
    <property type="gene ID" value="ENSOSIG00000022421.1"/>
</dbReference>
<dbReference type="GO" id="GO:0003824">
    <property type="term" value="F:catalytic activity"/>
    <property type="evidence" value="ECO:0007669"/>
    <property type="project" value="InterPro"/>
</dbReference>
<proteinExistence type="predicted"/>
<organism evidence="2 3">
    <name type="scientific">Oryzias sinensis</name>
    <name type="common">Chinese medaka</name>
    <dbReference type="NCBI Taxonomy" id="183150"/>
    <lineage>
        <taxon>Eukaryota</taxon>
        <taxon>Metazoa</taxon>
        <taxon>Chordata</taxon>
        <taxon>Craniata</taxon>
        <taxon>Vertebrata</taxon>
        <taxon>Euteleostomi</taxon>
        <taxon>Actinopterygii</taxon>
        <taxon>Neopterygii</taxon>
        <taxon>Teleostei</taxon>
        <taxon>Neoteleostei</taxon>
        <taxon>Acanthomorphata</taxon>
        <taxon>Ovalentaria</taxon>
        <taxon>Atherinomorphae</taxon>
        <taxon>Beloniformes</taxon>
        <taxon>Adrianichthyidae</taxon>
        <taxon>Oryziinae</taxon>
        <taxon>Oryzias</taxon>
    </lineage>
</organism>
<dbReference type="Proteomes" id="UP000694383">
    <property type="component" value="Unplaced"/>
</dbReference>
<dbReference type="PANTHER" id="PTHR31635:SF196">
    <property type="entry name" value="REVERSE TRANSCRIPTASE DOMAIN-CONTAINING PROTEIN-RELATED"/>
    <property type="match status" value="1"/>
</dbReference>
<feature type="domain" description="Reverse transcriptase" evidence="1">
    <location>
        <begin position="496"/>
        <end position="768"/>
    </location>
</feature>
<dbReference type="Gene3D" id="3.60.10.10">
    <property type="entry name" value="Endonuclease/exonuclease/phosphatase"/>
    <property type="match status" value="1"/>
</dbReference>
<protein>
    <recommendedName>
        <fullName evidence="1">Reverse transcriptase domain-containing protein</fullName>
    </recommendedName>
</protein>
<evidence type="ECO:0000259" key="1">
    <source>
        <dbReference type="PROSITE" id="PS50878"/>
    </source>
</evidence>
<evidence type="ECO:0000313" key="2">
    <source>
        <dbReference type="Ensembl" id="ENSOSIP00000047455.1"/>
    </source>
</evidence>
<dbReference type="SUPFAM" id="SSF56672">
    <property type="entry name" value="DNA/RNA polymerases"/>
    <property type="match status" value="1"/>
</dbReference>
<dbReference type="PANTHER" id="PTHR31635">
    <property type="entry name" value="REVERSE TRANSCRIPTASE DOMAIN-CONTAINING PROTEIN-RELATED"/>
    <property type="match status" value="1"/>
</dbReference>
<dbReference type="PROSITE" id="PS50878">
    <property type="entry name" value="RT_POL"/>
    <property type="match status" value="1"/>
</dbReference>
<dbReference type="CDD" id="cd09076">
    <property type="entry name" value="L1-EN"/>
    <property type="match status" value="1"/>
</dbReference>
<dbReference type="InterPro" id="IPR036691">
    <property type="entry name" value="Endo/exonu/phosph_ase_sf"/>
</dbReference>
<sequence>MGALTIISYNVKGLGNPIKRKKILLQLKHYRCQIALLQETHLTDDEHQKLKRSWADKVYYSSHCSGRKRGVAILIHRQVNFTETKVHKDREGRFILVNGLIDGIAVSFINVYAPNEDQPGFVKSLFNTIAEHSSGIVLMGGDFNCIMSQLDRQSFSTSPLSKMAKTLKSLSMETGLVDVWRSKFPKERNFTFYSNRHKSYSRIDYFFTHKAEIHRIDEINIMPITISDHAPIVLKWDIDMTPTSRQWRLNASFLNDTDFITLIKKELRYYLDMNKSPDTSPLILWDCAKAYLRGSIISYATAKKRQKLAKQQQLENKIKELEHRHKQSAEPNLLTELSTTRKELQELLSEKIEGNLRFAKQQYYEHGNRASRLLAFKLKKQQSSNIVQKLKSGNTFITKPKDIADTFATFYKELYQDVDTCPDESTIAQYLQNINVPELSDTVAKELDEPVQDWEIKQVILSLKNNKSPGPDGFINEFYKHFSDVLTPLLLDAYRYAQENKTMAPSWSDATIVVIHKEGKDSTDCNSYRPLSMLNGDLRILTAILAKRLNKIITQIIHPDQTGFIAGRHYGNNLRRLLNIISHQKEGKPVTTVISLDAQKAFDRVSWKYLILTLKRFKFGPKFVDWIRTLYASPQAAVKVNGFRSARFNLERGCRQGCPLSPLLFAISIEPLAQLIRENDGITGVLIGKEQHKISLYADDVLLYLTEPTSTIPCLKRRISEYGYFSGYKINVDKTEAMDLNSNIPLEVKQQSGFRWPREGIKYLGTCISPSLDKLFDANYGKILNTIRNDLDRWSALPISFLGRIETVRMNVLPRLLYLFQMLPISIPKSMFRELDKLISKFIWQNKRPRIKYKTLQRVKEEGGLNLPHLKYYFWAAQLKPIISWMKSDTQTRWLTIEQSMCSEPLHTLLFADASIKDISLWTKNTLSIWNKVRTSFKLPKKLSAVLSIRHIKSFTPISLDKGFTKWSNQGLLYIHQLIDSEHLMSFEQLSRRFKLQKSDFFRYLQMRSFLTTHKEWNKVLNPTPIEALLIQYQKEDGDKKLITKGYKIFVSINNDGPVRAKQGWEAEAARGIPDEMWEEACTEAHLATNSNTWREFKWKVISRYFRTPDIVSKMNPNVPSLCWRNCGSVVPNHTHVFWTCPKLQNFWDEVYGAIKQVFQVDIPRDLMVALLGIIPAQIRGRAESYLLNVLFTAALKCITIRWMKTEPPTLDIWIQKVREIFQMERITFLLRHQMQNFNARWGPAKSLIVSSA</sequence>
<dbReference type="CDD" id="cd01650">
    <property type="entry name" value="RT_nLTR_like"/>
    <property type="match status" value="1"/>
</dbReference>
<reference evidence="2" key="2">
    <citation type="submission" date="2025-09" db="UniProtKB">
        <authorList>
            <consortium name="Ensembl"/>
        </authorList>
    </citation>
    <scope>IDENTIFICATION</scope>
</reference>
<dbReference type="InterPro" id="IPR043502">
    <property type="entry name" value="DNA/RNA_pol_sf"/>
</dbReference>
<dbReference type="Pfam" id="PF03372">
    <property type="entry name" value="Exo_endo_phos"/>
    <property type="match status" value="1"/>
</dbReference>
<dbReference type="InterPro" id="IPR000477">
    <property type="entry name" value="RT_dom"/>
</dbReference>
<dbReference type="AlphaFoldDB" id="A0A8C8E244"/>
<evidence type="ECO:0000313" key="3">
    <source>
        <dbReference type="Proteomes" id="UP000694383"/>
    </source>
</evidence>